<organism evidence="3 4">
    <name type="scientific">Pyrrhoderma noxium</name>
    <dbReference type="NCBI Taxonomy" id="2282107"/>
    <lineage>
        <taxon>Eukaryota</taxon>
        <taxon>Fungi</taxon>
        <taxon>Dikarya</taxon>
        <taxon>Basidiomycota</taxon>
        <taxon>Agaricomycotina</taxon>
        <taxon>Agaricomycetes</taxon>
        <taxon>Hymenochaetales</taxon>
        <taxon>Hymenochaetaceae</taxon>
        <taxon>Pyrrhoderma</taxon>
    </lineage>
</organism>
<dbReference type="PANTHER" id="PTHR37992:SF1">
    <property type="entry name" value="DUF1774-DOMAIN-CONTAINING PROTEIN"/>
    <property type="match status" value="1"/>
</dbReference>
<dbReference type="AlphaFoldDB" id="A0A286UE29"/>
<dbReference type="InterPro" id="IPR013920">
    <property type="entry name" value="DUF1774_fun"/>
</dbReference>
<feature type="compositionally biased region" description="Polar residues" evidence="1">
    <location>
        <begin position="266"/>
        <end position="285"/>
    </location>
</feature>
<sequence length="295" mass="31962">MSELPVDTSNPAIRDYLTLTRLQVLSPLSLLINIAAVSICSFIISPGLGEIAEMYPTPLTPSPSLVMQALIKGTGMSLVLSNWMMGFWAITWSFKSFILSTILLGILSILLLYSNIVLNVYHPIAGARPLDAAFIHAPIRLFLALPLTLLFPVSLFISLGYYWRPGDTNAYNSYAWEGFAVVFIINVLEAVFIVIGRDIVWAAAATWTALSIWRETPKSAPVSITTIAFTFLHPVVLIISIITAVFRKRRRGGAISLPPDEEAASVGNSGQGSQPGPNNTINSSGDGARRVWGSG</sequence>
<evidence type="ECO:0000313" key="3">
    <source>
        <dbReference type="EMBL" id="PAV17827.1"/>
    </source>
</evidence>
<comment type="caution">
    <text evidence="3">The sequence shown here is derived from an EMBL/GenBank/DDBJ whole genome shotgun (WGS) entry which is preliminary data.</text>
</comment>
<gene>
    <name evidence="3" type="ORF">PNOK_0631300</name>
</gene>
<feature type="transmembrane region" description="Helical" evidence="2">
    <location>
        <begin position="224"/>
        <end position="246"/>
    </location>
</feature>
<proteinExistence type="predicted"/>
<evidence type="ECO:0000256" key="2">
    <source>
        <dbReference type="SAM" id="Phobius"/>
    </source>
</evidence>
<name>A0A286UE29_9AGAM</name>
<dbReference type="PANTHER" id="PTHR37992">
    <property type="entry name" value="EXPRESSED PROTEIN"/>
    <property type="match status" value="1"/>
</dbReference>
<keyword evidence="4" id="KW-1185">Reference proteome</keyword>
<accession>A0A286UE29</accession>
<evidence type="ECO:0000313" key="4">
    <source>
        <dbReference type="Proteomes" id="UP000217199"/>
    </source>
</evidence>
<dbReference type="Proteomes" id="UP000217199">
    <property type="component" value="Unassembled WGS sequence"/>
</dbReference>
<feature type="transmembrane region" description="Helical" evidence="2">
    <location>
        <begin position="24"/>
        <end position="45"/>
    </location>
</feature>
<reference evidence="3 4" key="1">
    <citation type="journal article" date="2017" name="Mol. Ecol.">
        <title>Comparative and population genomic landscape of Phellinus noxius: A hypervariable fungus causing root rot in trees.</title>
        <authorList>
            <person name="Chung C.L."/>
            <person name="Lee T.J."/>
            <person name="Akiba M."/>
            <person name="Lee H.H."/>
            <person name="Kuo T.H."/>
            <person name="Liu D."/>
            <person name="Ke H.M."/>
            <person name="Yokoi T."/>
            <person name="Roa M.B."/>
            <person name="Lu M.J."/>
            <person name="Chang Y.Y."/>
            <person name="Ann P.J."/>
            <person name="Tsai J.N."/>
            <person name="Chen C.Y."/>
            <person name="Tzean S.S."/>
            <person name="Ota Y."/>
            <person name="Hattori T."/>
            <person name="Sahashi N."/>
            <person name="Liou R.F."/>
            <person name="Kikuchi T."/>
            <person name="Tsai I.J."/>
        </authorList>
    </citation>
    <scope>NUCLEOTIDE SEQUENCE [LARGE SCALE GENOMIC DNA]</scope>
    <source>
        <strain evidence="3 4">FFPRI411160</strain>
    </source>
</reference>
<protein>
    <submittedName>
        <fullName evidence="3">Uncharacterized protein</fullName>
    </submittedName>
</protein>
<feature type="transmembrane region" description="Helical" evidence="2">
    <location>
        <begin position="65"/>
        <end position="85"/>
    </location>
</feature>
<keyword evidence="2" id="KW-0812">Transmembrane</keyword>
<dbReference type="OrthoDB" id="3342455at2759"/>
<keyword evidence="2" id="KW-0472">Membrane</keyword>
<dbReference type="EMBL" id="NBII01000006">
    <property type="protein sequence ID" value="PAV17827.1"/>
    <property type="molecule type" value="Genomic_DNA"/>
</dbReference>
<feature type="region of interest" description="Disordered" evidence="1">
    <location>
        <begin position="257"/>
        <end position="295"/>
    </location>
</feature>
<feature type="transmembrane region" description="Helical" evidence="2">
    <location>
        <begin position="141"/>
        <end position="163"/>
    </location>
</feature>
<feature type="transmembrane region" description="Helical" evidence="2">
    <location>
        <begin position="175"/>
        <end position="204"/>
    </location>
</feature>
<dbReference type="InParanoid" id="A0A286UE29"/>
<feature type="transmembrane region" description="Helical" evidence="2">
    <location>
        <begin position="97"/>
        <end position="121"/>
    </location>
</feature>
<evidence type="ECO:0000256" key="1">
    <source>
        <dbReference type="SAM" id="MobiDB-lite"/>
    </source>
</evidence>
<dbReference type="STRING" id="2282107.A0A286UE29"/>
<keyword evidence="2" id="KW-1133">Transmembrane helix</keyword>